<gene>
    <name evidence="1" type="ORF">UFOVP705_17</name>
    <name evidence="2" type="ORF">UFOVP736_64</name>
</gene>
<evidence type="ECO:0000313" key="2">
    <source>
        <dbReference type="EMBL" id="CAB5224375.1"/>
    </source>
</evidence>
<reference evidence="1" key="1">
    <citation type="submission" date="2020-04" db="EMBL/GenBank/DDBJ databases">
        <authorList>
            <person name="Chiriac C."/>
            <person name="Salcher M."/>
            <person name="Ghai R."/>
            <person name="Kavagutti S V."/>
        </authorList>
    </citation>
    <scope>NUCLEOTIDE SEQUENCE</scope>
</reference>
<accession>A0A6J5NFX7</accession>
<proteinExistence type="predicted"/>
<name>A0A6J5NFX7_9CAUD</name>
<protein>
    <submittedName>
        <fullName evidence="1">Uncharacterized protein</fullName>
    </submittedName>
</protein>
<evidence type="ECO:0000313" key="1">
    <source>
        <dbReference type="EMBL" id="CAB4158650.1"/>
    </source>
</evidence>
<organism evidence="1">
    <name type="scientific">uncultured Caudovirales phage</name>
    <dbReference type="NCBI Taxonomy" id="2100421"/>
    <lineage>
        <taxon>Viruses</taxon>
        <taxon>Duplodnaviria</taxon>
        <taxon>Heunggongvirae</taxon>
        <taxon>Uroviricota</taxon>
        <taxon>Caudoviricetes</taxon>
        <taxon>Peduoviridae</taxon>
        <taxon>Maltschvirus</taxon>
        <taxon>Maltschvirus maltsch</taxon>
    </lineage>
</organism>
<sequence length="106" mass="11849">MTEKTTSPDELGAASCSLLVDCTEDEETFRARKPHNRFCAWKGRDFWHKNISVQVRLEDDGSVFLSTQEGHVSTLKIATITIEQLHALIRGVTANAEHSQPEPEAL</sequence>
<dbReference type="EMBL" id="LR796685">
    <property type="protein sequence ID" value="CAB4158650.1"/>
    <property type="molecule type" value="Genomic_DNA"/>
</dbReference>
<dbReference type="EMBL" id="LR798327">
    <property type="protein sequence ID" value="CAB5224375.1"/>
    <property type="molecule type" value="Genomic_DNA"/>
</dbReference>